<gene>
    <name evidence="19" type="ORF">J3R75_002318</name>
</gene>
<dbReference type="InterPro" id="IPR006258">
    <property type="entry name" value="Lipoamide_DH"/>
</dbReference>
<dbReference type="NCBIfam" id="TIGR01350">
    <property type="entry name" value="lipoamide_DH"/>
    <property type="match status" value="1"/>
</dbReference>
<dbReference type="EC" id="1.8.1.4" evidence="3 16"/>
<keyword evidence="14" id="KW-0547">Nucleotide-binding</keyword>
<dbReference type="PIRSF" id="PIRSF000350">
    <property type="entry name" value="Mercury_reductase_MerA"/>
    <property type="match status" value="1"/>
</dbReference>
<evidence type="ECO:0000256" key="8">
    <source>
        <dbReference type="ARBA" id="ARBA00023002"/>
    </source>
</evidence>
<dbReference type="InterPro" id="IPR001100">
    <property type="entry name" value="Pyr_nuc-diS_OxRdtase"/>
</dbReference>
<feature type="binding site" evidence="14">
    <location>
        <position position="260"/>
    </location>
    <ligand>
        <name>NAD(+)</name>
        <dbReference type="ChEBI" id="CHEBI:57540"/>
    </ligand>
</feature>
<keyword evidence="10" id="KW-1015">Disulfide bond</keyword>
<evidence type="ECO:0000256" key="4">
    <source>
        <dbReference type="ARBA" id="ARBA00016961"/>
    </source>
</evidence>
<evidence type="ECO:0000256" key="15">
    <source>
        <dbReference type="PIRSR" id="PIRSR000350-4"/>
    </source>
</evidence>
<dbReference type="PANTHER" id="PTHR22912">
    <property type="entry name" value="DISULFIDE OXIDOREDUCTASE"/>
    <property type="match status" value="1"/>
</dbReference>
<dbReference type="InterPro" id="IPR023753">
    <property type="entry name" value="FAD/NAD-binding_dom"/>
</dbReference>
<dbReference type="GO" id="GO:0005737">
    <property type="term" value="C:cytoplasm"/>
    <property type="evidence" value="ECO:0007669"/>
    <property type="project" value="UniProtKB-SubCell"/>
</dbReference>
<dbReference type="Proteomes" id="UP001238163">
    <property type="component" value="Unassembled WGS sequence"/>
</dbReference>
<dbReference type="InterPro" id="IPR004099">
    <property type="entry name" value="Pyr_nucl-diS_OxRdtase_dimer"/>
</dbReference>
<evidence type="ECO:0000256" key="2">
    <source>
        <dbReference type="ARBA" id="ARBA00007532"/>
    </source>
</evidence>
<dbReference type="Gene3D" id="3.30.390.30">
    <property type="match status" value="1"/>
</dbReference>
<dbReference type="GO" id="GO:0004148">
    <property type="term" value="F:dihydrolipoyl dehydrogenase (NADH) activity"/>
    <property type="evidence" value="ECO:0007669"/>
    <property type="project" value="UniProtKB-EC"/>
</dbReference>
<evidence type="ECO:0000256" key="11">
    <source>
        <dbReference type="ARBA" id="ARBA00023284"/>
    </source>
</evidence>
<evidence type="ECO:0000313" key="20">
    <source>
        <dbReference type="Proteomes" id="UP001238163"/>
    </source>
</evidence>
<evidence type="ECO:0000256" key="6">
    <source>
        <dbReference type="ARBA" id="ARBA00022630"/>
    </source>
</evidence>
<feature type="active site" description="Proton acceptor" evidence="13">
    <location>
        <position position="433"/>
    </location>
</feature>
<keyword evidence="8 16" id="KW-0560">Oxidoreductase</keyword>
<evidence type="ECO:0000256" key="12">
    <source>
        <dbReference type="ARBA" id="ARBA00049187"/>
    </source>
</evidence>
<evidence type="ECO:0000256" key="16">
    <source>
        <dbReference type="RuleBase" id="RU003692"/>
    </source>
</evidence>
<dbReference type="AlphaFoldDB" id="A0AAE3VH80"/>
<dbReference type="Pfam" id="PF07992">
    <property type="entry name" value="Pyr_redox_2"/>
    <property type="match status" value="1"/>
</dbReference>
<feature type="binding site" evidence="14">
    <location>
        <position position="196"/>
    </location>
    <ligand>
        <name>NAD(+)</name>
        <dbReference type="ChEBI" id="CHEBI:57540"/>
    </ligand>
</feature>
<evidence type="ECO:0000259" key="18">
    <source>
        <dbReference type="Pfam" id="PF07992"/>
    </source>
</evidence>
<dbReference type="EMBL" id="JAUSVL010000001">
    <property type="protein sequence ID" value="MDQ0290211.1"/>
    <property type="molecule type" value="Genomic_DNA"/>
</dbReference>
<keyword evidence="5" id="KW-0963">Cytoplasm</keyword>
<evidence type="ECO:0000256" key="7">
    <source>
        <dbReference type="ARBA" id="ARBA00022827"/>
    </source>
</evidence>
<dbReference type="Gene3D" id="3.50.50.60">
    <property type="entry name" value="FAD/NAD(P)-binding domain"/>
    <property type="match status" value="2"/>
</dbReference>
<name>A0AAE3VH80_9BACT</name>
<feature type="domain" description="FAD/NAD(P)-binding" evidence="18">
    <location>
        <begin position="2"/>
        <end position="315"/>
    </location>
</feature>
<keyword evidence="9 14" id="KW-0520">NAD</keyword>
<dbReference type="PRINTS" id="PR00411">
    <property type="entry name" value="PNDRDTASEI"/>
</dbReference>
<evidence type="ECO:0000256" key="9">
    <source>
        <dbReference type="ARBA" id="ARBA00023027"/>
    </source>
</evidence>
<comment type="similarity">
    <text evidence="2 16">Belongs to the class-I pyridine nucleotide-disulfide oxidoreductase family.</text>
</comment>
<feature type="binding site" evidence="14">
    <location>
        <begin position="135"/>
        <end position="137"/>
    </location>
    <ligand>
        <name>FAD</name>
        <dbReference type="ChEBI" id="CHEBI:57692"/>
    </ligand>
</feature>
<feature type="domain" description="Pyridine nucleotide-disulphide oxidoreductase dimerisation" evidence="17">
    <location>
        <begin position="334"/>
        <end position="443"/>
    </location>
</feature>
<keyword evidence="20" id="KW-1185">Reference proteome</keyword>
<dbReference type="SUPFAM" id="SSF51905">
    <property type="entry name" value="FAD/NAD(P)-binding domain"/>
    <property type="match status" value="1"/>
</dbReference>
<dbReference type="InterPro" id="IPR036188">
    <property type="entry name" value="FAD/NAD-bd_sf"/>
</dbReference>
<evidence type="ECO:0000256" key="10">
    <source>
        <dbReference type="ARBA" id="ARBA00023157"/>
    </source>
</evidence>
<comment type="subcellular location">
    <subcellularLocation>
        <location evidence="1">Cytoplasm</location>
    </subcellularLocation>
</comment>
<comment type="miscellaneous">
    <text evidence="16">The active site is a redox-active disulfide bond.</text>
</comment>
<organism evidence="19 20">
    <name type="scientific">Oligosphaera ethanolica</name>
    <dbReference type="NCBI Taxonomy" id="760260"/>
    <lineage>
        <taxon>Bacteria</taxon>
        <taxon>Pseudomonadati</taxon>
        <taxon>Lentisphaerota</taxon>
        <taxon>Oligosphaeria</taxon>
        <taxon>Oligosphaerales</taxon>
        <taxon>Oligosphaeraceae</taxon>
        <taxon>Oligosphaera</taxon>
    </lineage>
</organism>
<keyword evidence="11 16" id="KW-0676">Redox-active center</keyword>
<dbReference type="PANTHER" id="PTHR22912:SF217">
    <property type="entry name" value="DIHYDROLIPOYL DEHYDROGENASE"/>
    <property type="match status" value="1"/>
</dbReference>
<dbReference type="Pfam" id="PF02852">
    <property type="entry name" value="Pyr_redox_dim"/>
    <property type="match status" value="1"/>
</dbReference>
<evidence type="ECO:0000256" key="13">
    <source>
        <dbReference type="PIRSR" id="PIRSR000350-2"/>
    </source>
</evidence>
<dbReference type="RefSeq" id="WP_307261624.1">
    <property type="nucleotide sequence ID" value="NZ_JAUSVL010000001.1"/>
</dbReference>
<dbReference type="SUPFAM" id="SSF55424">
    <property type="entry name" value="FAD/NAD-linked reductases, dimerisation (C-terminal) domain"/>
    <property type="match status" value="1"/>
</dbReference>
<accession>A0AAE3VH80</accession>
<feature type="binding site" evidence="14">
    <location>
        <position position="300"/>
    </location>
    <ligand>
        <name>FAD</name>
        <dbReference type="ChEBI" id="CHEBI:57692"/>
    </ligand>
</feature>
<reference evidence="19" key="1">
    <citation type="submission" date="2023-07" db="EMBL/GenBank/DDBJ databases">
        <title>Genomic Encyclopedia of Type Strains, Phase IV (KMG-IV): sequencing the most valuable type-strain genomes for metagenomic binning, comparative biology and taxonomic classification.</title>
        <authorList>
            <person name="Goeker M."/>
        </authorList>
    </citation>
    <scope>NUCLEOTIDE SEQUENCE</scope>
    <source>
        <strain evidence="19">DSM 24202</strain>
    </source>
</reference>
<comment type="cofactor">
    <cofactor evidence="14 16">
        <name>FAD</name>
        <dbReference type="ChEBI" id="CHEBI:57692"/>
    </cofactor>
    <text evidence="14 16">Binds 1 FAD per subunit.</text>
</comment>
<keyword evidence="6 16" id="KW-0285">Flavoprotein</keyword>
<evidence type="ECO:0000256" key="3">
    <source>
        <dbReference type="ARBA" id="ARBA00012608"/>
    </source>
</evidence>
<dbReference type="PROSITE" id="PS00076">
    <property type="entry name" value="PYRIDINE_REDOX_1"/>
    <property type="match status" value="1"/>
</dbReference>
<feature type="disulfide bond" description="Redox-active" evidence="15">
    <location>
        <begin position="39"/>
        <end position="44"/>
    </location>
</feature>
<feature type="binding site" evidence="14">
    <location>
        <begin position="173"/>
        <end position="180"/>
    </location>
    <ligand>
        <name>NAD(+)</name>
        <dbReference type="ChEBI" id="CHEBI:57540"/>
    </ligand>
</feature>
<evidence type="ECO:0000256" key="5">
    <source>
        <dbReference type="ARBA" id="ARBA00022490"/>
    </source>
</evidence>
<dbReference type="GO" id="GO:0050660">
    <property type="term" value="F:flavin adenine dinucleotide binding"/>
    <property type="evidence" value="ECO:0007669"/>
    <property type="project" value="InterPro"/>
</dbReference>
<dbReference type="InterPro" id="IPR012999">
    <property type="entry name" value="Pyr_OxRdtase_I_AS"/>
</dbReference>
<keyword evidence="7 14" id="KW-0274">FAD</keyword>
<dbReference type="InterPro" id="IPR050151">
    <property type="entry name" value="Class-I_Pyr_Nuc-Dis_Oxidored"/>
</dbReference>
<feature type="binding site" evidence="14">
    <location>
        <position position="48"/>
    </location>
    <ligand>
        <name>FAD</name>
        <dbReference type="ChEBI" id="CHEBI:57692"/>
    </ligand>
</feature>
<protein>
    <recommendedName>
        <fullName evidence="4 16">Dihydrolipoyl dehydrogenase</fullName>
        <ecNumber evidence="3 16">1.8.1.4</ecNumber>
    </recommendedName>
</protein>
<evidence type="ECO:0000256" key="14">
    <source>
        <dbReference type="PIRSR" id="PIRSR000350-3"/>
    </source>
</evidence>
<evidence type="ECO:0000259" key="17">
    <source>
        <dbReference type="Pfam" id="PF02852"/>
    </source>
</evidence>
<comment type="catalytic activity">
    <reaction evidence="12 16">
        <text>N(6)-[(R)-dihydrolipoyl]-L-lysyl-[protein] + NAD(+) = N(6)-[(R)-lipoyl]-L-lysyl-[protein] + NADH + H(+)</text>
        <dbReference type="Rhea" id="RHEA:15045"/>
        <dbReference type="Rhea" id="RHEA-COMP:10474"/>
        <dbReference type="Rhea" id="RHEA-COMP:10475"/>
        <dbReference type="ChEBI" id="CHEBI:15378"/>
        <dbReference type="ChEBI" id="CHEBI:57540"/>
        <dbReference type="ChEBI" id="CHEBI:57945"/>
        <dbReference type="ChEBI" id="CHEBI:83099"/>
        <dbReference type="ChEBI" id="CHEBI:83100"/>
        <dbReference type="EC" id="1.8.1.4"/>
    </reaction>
</comment>
<dbReference type="PRINTS" id="PR00368">
    <property type="entry name" value="FADPNR"/>
</dbReference>
<proteinExistence type="inferred from homology"/>
<sequence length="447" mass="46807">MYDLIVIGAGPGGYEAAAYAAKLGKKVALFEKNELGGTCLNVGCIPTKTLLRSAKALEDCHEAKLYGVHTAEATIDMAAVQARKKSVVDILIKGVAGMLKRAGVDVIKAEAKITAPGKVSADGKTYEAANILVATGSVPAAPPIPGLRDNPLVLDSTGILDLNAVPDSLVVIGGGVIGLEFASFFATVGSKVTVVEMLPKIAPVVDDDIAKGLMTALKKLGVTFNLSCKVTRIEGSTLVFTDPDGKEQQVTGTYILNSTGRSPVLKGVGLEECGVVFDRRGIKTDEFGKTNVPGIWACGDVTGRCLLAHAATREGVVAVNNMFGKPDRMRYCAIPSVVYTHPEVAQVGATEAELKEKGVAYRKAVMPMAIAGRFIVENAGKTGTVKVLVSEKYGQVLGVHMIGGSCGEFIASAAAMVELELCVEDVHQIVFPHPTCSEALKETIIHA</sequence>
<evidence type="ECO:0000313" key="19">
    <source>
        <dbReference type="EMBL" id="MDQ0290211.1"/>
    </source>
</evidence>
<dbReference type="FunFam" id="3.30.390.30:FF:000001">
    <property type="entry name" value="Dihydrolipoyl dehydrogenase"/>
    <property type="match status" value="1"/>
</dbReference>
<dbReference type="InterPro" id="IPR016156">
    <property type="entry name" value="FAD/NAD-linked_Rdtase_dimer_sf"/>
</dbReference>
<evidence type="ECO:0000256" key="1">
    <source>
        <dbReference type="ARBA" id="ARBA00004496"/>
    </source>
</evidence>
<comment type="caution">
    <text evidence="19">The sequence shown here is derived from an EMBL/GenBank/DDBJ whole genome shotgun (WGS) entry which is preliminary data.</text>
</comment>
<dbReference type="GO" id="GO:0006103">
    <property type="term" value="P:2-oxoglutarate metabolic process"/>
    <property type="evidence" value="ECO:0007669"/>
    <property type="project" value="TreeGrafter"/>
</dbReference>